<proteinExistence type="predicted"/>
<evidence type="ECO:0000313" key="2">
    <source>
        <dbReference type="Proteomes" id="UP000198228"/>
    </source>
</evidence>
<organism evidence="1 2">
    <name type="scientific">Micromonospora purpureochromogenes</name>
    <dbReference type="NCBI Taxonomy" id="47872"/>
    <lineage>
        <taxon>Bacteria</taxon>
        <taxon>Bacillati</taxon>
        <taxon>Actinomycetota</taxon>
        <taxon>Actinomycetes</taxon>
        <taxon>Micromonosporales</taxon>
        <taxon>Micromonosporaceae</taxon>
        <taxon>Micromonospora</taxon>
    </lineage>
</organism>
<name>A0A1C4UHP1_9ACTN</name>
<reference evidence="1 2" key="1">
    <citation type="submission" date="2016-06" db="EMBL/GenBank/DDBJ databases">
        <authorList>
            <person name="Kjaerup R.B."/>
            <person name="Dalgaard T.S."/>
            <person name="Juul-Madsen H.R."/>
        </authorList>
    </citation>
    <scope>NUCLEOTIDE SEQUENCE [LARGE SCALE GENOMIC DNA]</scope>
    <source>
        <strain evidence="1 2">DSM 43821</strain>
    </source>
</reference>
<evidence type="ECO:0000313" key="1">
    <source>
        <dbReference type="EMBL" id="SCE71193.1"/>
    </source>
</evidence>
<protein>
    <submittedName>
        <fullName evidence="1">Uncharacterized protein</fullName>
    </submittedName>
</protein>
<dbReference type="EMBL" id="LT607410">
    <property type="protein sequence ID" value="SCE71193.1"/>
    <property type="molecule type" value="Genomic_DNA"/>
</dbReference>
<dbReference type="RefSeq" id="WP_088959481.1">
    <property type="nucleotide sequence ID" value="NZ_LT607410.1"/>
</dbReference>
<accession>A0A1C4UHP1</accession>
<dbReference type="Proteomes" id="UP000198228">
    <property type="component" value="Chromosome I"/>
</dbReference>
<sequence>MDRHEVRNALLATGLSPDAFELEGVHEHVPVPPDFWFLRRSAGGRWEIGLYERGTRDVRQVFDTEEAACAGLWRALTGRPAPE</sequence>
<gene>
    <name evidence="1" type="ORF">GA0074696_0378</name>
</gene>
<dbReference type="AlphaFoldDB" id="A0A1C4UHP1"/>